<dbReference type="AlphaFoldDB" id="A0A2P6S8G0"/>
<evidence type="ECO:0000256" key="1">
    <source>
        <dbReference type="ARBA" id="ARBA00010746"/>
    </source>
</evidence>
<evidence type="ECO:0000313" key="6">
    <source>
        <dbReference type="Proteomes" id="UP000238479"/>
    </source>
</evidence>
<gene>
    <name evidence="5" type="ORF">RchiOBHm_Chr1g0319651</name>
</gene>
<reference evidence="5 6" key="1">
    <citation type="journal article" date="2018" name="Nat. Genet.">
        <title>The Rosa genome provides new insights in the design of modern roses.</title>
        <authorList>
            <person name="Bendahmane M."/>
        </authorList>
    </citation>
    <scope>NUCLEOTIDE SEQUENCE [LARGE SCALE GENOMIC DNA]</scope>
    <source>
        <strain evidence="6">cv. Old Blush</strain>
    </source>
</reference>
<feature type="signal peptide" evidence="4">
    <location>
        <begin position="1"/>
        <end position="22"/>
    </location>
</feature>
<comment type="caution">
    <text evidence="5">The sequence shown here is derived from an EMBL/GenBank/DDBJ whole genome shotgun (WGS) entry which is preliminary data.</text>
</comment>
<keyword evidence="4" id="KW-0052">Apoplast</keyword>
<dbReference type="Pfam" id="PF03018">
    <property type="entry name" value="Dirigent"/>
    <property type="match status" value="1"/>
</dbReference>
<dbReference type="Gramene" id="PRQ54987">
    <property type="protein sequence ID" value="PRQ54987"/>
    <property type="gene ID" value="RchiOBHm_Chr1g0319651"/>
</dbReference>
<dbReference type="GO" id="GO:0009699">
    <property type="term" value="P:phenylpropanoid biosynthetic process"/>
    <property type="evidence" value="ECO:0007669"/>
    <property type="project" value="UniProtKB-ARBA"/>
</dbReference>
<comment type="subcellular location">
    <subcellularLocation>
        <location evidence="4">Secreted</location>
        <location evidence="4">Extracellular space</location>
        <location evidence="4">Apoplast</location>
    </subcellularLocation>
</comment>
<name>A0A2P6S8G0_ROSCH</name>
<dbReference type="OMA" id="SFGITFM"/>
<keyword evidence="6" id="KW-1185">Reference proteome</keyword>
<evidence type="ECO:0000256" key="2">
    <source>
        <dbReference type="ARBA" id="ARBA00011738"/>
    </source>
</evidence>
<evidence type="ECO:0000256" key="4">
    <source>
        <dbReference type="RuleBase" id="RU363099"/>
    </source>
</evidence>
<sequence>MALFVPFACFIILSTSFTTIHGLFSEQSPLSLSAIRMEKLTRLHFYFHDIQGGQNPTALRILGPPNKSVGSFGSTFITDDPLTEKPEASSKLVGRAQGIYAFASQHDSGLLMVLNFAFIEGMYNGSTLSILGRNPFMDTMREMPIVGGSGAFRYARGYALARTFSFNPKTGDAVVQYNVSVLHY</sequence>
<dbReference type="PANTHER" id="PTHR21495">
    <property type="entry name" value="NUCLEOPORIN-RELATED"/>
    <property type="match status" value="1"/>
</dbReference>
<dbReference type="OrthoDB" id="1864232at2759"/>
<feature type="chain" id="PRO_5015023649" description="Dirigent protein" evidence="4">
    <location>
        <begin position="23"/>
        <end position="184"/>
    </location>
</feature>
<dbReference type="EMBL" id="PDCK01000039">
    <property type="protein sequence ID" value="PRQ54987.1"/>
    <property type="molecule type" value="Genomic_DNA"/>
</dbReference>
<dbReference type="InterPro" id="IPR004265">
    <property type="entry name" value="Dirigent"/>
</dbReference>
<keyword evidence="3 4" id="KW-0964">Secreted</keyword>
<keyword evidence="4" id="KW-0732">Signal</keyword>
<evidence type="ECO:0000313" key="5">
    <source>
        <dbReference type="EMBL" id="PRQ54987.1"/>
    </source>
</evidence>
<comment type="subunit">
    <text evidence="2 4">Homodimer.</text>
</comment>
<accession>A0A2P6S8G0</accession>
<dbReference type="InterPro" id="IPR044859">
    <property type="entry name" value="Allene_oxi_cyc_Dirigent"/>
</dbReference>
<dbReference type="Proteomes" id="UP000238479">
    <property type="component" value="Chromosome 1"/>
</dbReference>
<organism evidence="5 6">
    <name type="scientific">Rosa chinensis</name>
    <name type="common">China rose</name>
    <dbReference type="NCBI Taxonomy" id="74649"/>
    <lineage>
        <taxon>Eukaryota</taxon>
        <taxon>Viridiplantae</taxon>
        <taxon>Streptophyta</taxon>
        <taxon>Embryophyta</taxon>
        <taxon>Tracheophyta</taxon>
        <taxon>Spermatophyta</taxon>
        <taxon>Magnoliopsida</taxon>
        <taxon>eudicotyledons</taxon>
        <taxon>Gunneridae</taxon>
        <taxon>Pentapetalae</taxon>
        <taxon>rosids</taxon>
        <taxon>fabids</taxon>
        <taxon>Rosales</taxon>
        <taxon>Rosaceae</taxon>
        <taxon>Rosoideae</taxon>
        <taxon>Rosoideae incertae sedis</taxon>
        <taxon>Rosa</taxon>
    </lineage>
</organism>
<protein>
    <recommendedName>
        <fullName evidence="4">Dirigent protein</fullName>
    </recommendedName>
</protein>
<comment type="similarity">
    <text evidence="1 4">Belongs to the plant dirigent protein family.</text>
</comment>
<evidence type="ECO:0000256" key="3">
    <source>
        <dbReference type="ARBA" id="ARBA00022525"/>
    </source>
</evidence>
<proteinExistence type="inferred from homology"/>
<comment type="function">
    <text evidence="4">Dirigent proteins impart stereoselectivity on the phenoxy radical-coupling reaction, yielding optically active lignans from two molecules of coniferyl alcohol in the biosynthesis of lignans, flavonolignans, and alkaloids and thus plays a central role in plant secondary metabolism.</text>
</comment>
<dbReference type="Gene3D" id="2.40.480.10">
    <property type="entry name" value="Allene oxide cyclase-like"/>
    <property type="match status" value="1"/>
</dbReference>
<dbReference type="GO" id="GO:0048046">
    <property type="term" value="C:apoplast"/>
    <property type="evidence" value="ECO:0007669"/>
    <property type="project" value="UniProtKB-SubCell"/>
</dbReference>
<dbReference type="STRING" id="74649.A0A2P6S8G0"/>